<accession>A0A5E4MIF4</accession>
<proteinExistence type="predicted"/>
<dbReference type="EMBL" id="CABPRJ010000611">
    <property type="protein sequence ID" value="VVC31159.1"/>
    <property type="molecule type" value="Genomic_DNA"/>
</dbReference>
<evidence type="ECO:0000256" key="1">
    <source>
        <dbReference type="SAM" id="SignalP"/>
    </source>
</evidence>
<dbReference type="AlphaFoldDB" id="A0A5E4MIF4"/>
<reference evidence="2 3" key="1">
    <citation type="submission" date="2019-08" db="EMBL/GenBank/DDBJ databases">
        <authorList>
            <person name="Alioto T."/>
            <person name="Alioto T."/>
            <person name="Gomez Garrido J."/>
        </authorList>
    </citation>
    <scope>NUCLEOTIDE SEQUENCE [LARGE SCALE GENOMIC DNA]</scope>
</reference>
<keyword evidence="1" id="KW-0732">Signal</keyword>
<feature type="chain" id="PRO_5022871035" evidence="1">
    <location>
        <begin position="18"/>
        <end position="122"/>
    </location>
</feature>
<dbReference type="Proteomes" id="UP000325440">
    <property type="component" value="Unassembled WGS sequence"/>
</dbReference>
<protein>
    <submittedName>
        <fullName evidence="2">Uncharacterized protein</fullName>
    </submittedName>
</protein>
<organism evidence="2 3">
    <name type="scientific">Cinara cedri</name>
    <dbReference type="NCBI Taxonomy" id="506608"/>
    <lineage>
        <taxon>Eukaryota</taxon>
        <taxon>Metazoa</taxon>
        <taxon>Ecdysozoa</taxon>
        <taxon>Arthropoda</taxon>
        <taxon>Hexapoda</taxon>
        <taxon>Insecta</taxon>
        <taxon>Pterygota</taxon>
        <taxon>Neoptera</taxon>
        <taxon>Paraneoptera</taxon>
        <taxon>Hemiptera</taxon>
        <taxon>Sternorrhyncha</taxon>
        <taxon>Aphidomorpha</taxon>
        <taxon>Aphidoidea</taxon>
        <taxon>Aphididae</taxon>
        <taxon>Lachninae</taxon>
        <taxon>Cinara</taxon>
    </lineage>
</organism>
<evidence type="ECO:0000313" key="3">
    <source>
        <dbReference type="Proteomes" id="UP000325440"/>
    </source>
</evidence>
<name>A0A5E4MIF4_9HEMI</name>
<evidence type="ECO:0000313" key="2">
    <source>
        <dbReference type="EMBL" id="VVC31159.1"/>
    </source>
</evidence>
<feature type="signal peptide" evidence="1">
    <location>
        <begin position="1"/>
        <end position="17"/>
    </location>
</feature>
<feature type="non-terminal residue" evidence="2">
    <location>
        <position position="1"/>
    </location>
</feature>
<gene>
    <name evidence="2" type="ORF">CINCED_3A023081</name>
</gene>
<sequence length="122" mass="13562">ATISFVAAVLMIQHASCYPVHGMMHSLSHVLAGDHHHSSSVHGHGHMNTVAVAHDMSDHVHVVERPIGHHRVGYGEYDNHQMHMQGGYGYGYGDGYNTGHGISNIHTHQVYETPTHHQSHYY</sequence>
<keyword evidence="3" id="KW-1185">Reference proteome</keyword>